<dbReference type="EnsemblMetazoa" id="PPA23979.1">
    <property type="protein sequence ID" value="PPA23979.1"/>
    <property type="gene ID" value="WBGene00113533"/>
</dbReference>
<evidence type="ECO:0000313" key="2">
    <source>
        <dbReference type="Proteomes" id="UP000005239"/>
    </source>
</evidence>
<proteinExistence type="predicted"/>
<name>A0A454XRG7_PRIPA</name>
<reference evidence="1" key="2">
    <citation type="submission" date="2022-06" db="UniProtKB">
        <authorList>
            <consortium name="EnsemblMetazoa"/>
        </authorList>
    </citation>
    <scope>IDENTIFICATION</scope>
    <source>
        <strain evidence="1">PS312</strain>
    </source>
</reference>
<keyword evidence="2" id="KW-1185">Reference proteome</keyword>
<dbReference type="Proteomes" id="UP000005239">
    <property type="component" value="Unassembled WGS sequence"/>
</dbReference>
<protein>
    <submittedName>
        <fullName evidence="1">Uncharacterized protein</fullName>
    </submittedName>
</protein>
<evidence type="ECO:0000313" key="1">
    <source>
        <dbReference type="EnsemblMetazoa" id="PPA23979.1"/>
    </source>
</evidence>
<accession>A0A8R1UH23</accession>
<organism evidence="1 2">
    <name type="scientific">Pristionchus pacificus</name>
    <name type="common">Parasitic nematode worm</name>
    <dbReference type="NCBI Taxonomy" id="54126"/>
    <lineage>
        <taxon>Eukaryota</taxon>
        <taxon>Metazoa</taxon>
        <taxon>Ecdysozoa</taxon>
        <taxon>Nematoda</taxon>
        <taxon>Chromadorea</taxon>
        <taxon>Rhabditida</taxon>
        <taxon>Rhabditina</taxon>
        <taxon>Diplogasteromorpha</taxon>
        <taxon>Diplogasteroidea</taxon>
        <taxon>Neodiplogasteridae</taxon>
        <taxon>Pristionchus</taxon>
    </lineage>
</organism>
<dbReference type="AlphaFoldDB" id="A0A454XRG7"/>
<accession>A0A454XRG7</accession>
<sequence>MRLNPSIIPLIFLCATTVSYASKEITIKHFFGMMQSMVDDADKLARIMYEDRQGWCTKWVDVPGPFSFDRYKEAVEFLMTSDKTNRTHHPLFLPERLKGTLETYKKKARSGMRAEVKSDAQDSYKLFKFLCESMREDEEPI</sequence>
<reference evidence="2" key="1">
    <citation type="journal article" date="2008" name="Nat. Genet.">
        <title>The Pristionchus pacificus genome provides a unique perspective on nematode lifestyle and parasitism.</title>
        <authorList>
            <person name="Dieterich C."/>
            <person name="Clifton S.W."/>
            <person name="Schuster L.N."/>
            <person name="Chinwalla A."/>
            <person name="Delehaunty K."/>
            <person name="Dinkelacker I."/>
            <person name="Fulton L."/>
            <person name="Fulton R."/>
            <person name="Godfrey J."/>
            <person name="Minx P."/>
            <person name="Mitreva M."/>
            <person name="Roeseler W."/>
            <person name="Tian H."/>
            <person name="Witte H."/>
            <person name="Yang S.P."/>
            <person name="Wilson R.K."/>
            <person name="Sommer R.J."/>
        </authorList>
    </citation>
    <scope>NUCLEOTIDE SEQUENCE [LARGE SCALE GENOMIC DNA]</scope>
    <source>
        <strain evidence="2">PS312</strain>
    </source>
</reference>
<gene>
    <name evidence="1" type="primary">WBGene00113533</name>
</gene>